<evidence type="ECO:0000313" key="2">
    <source>
        <dbReference type="Proteomes" id="UP001276150"/>
    </source>
</evidence>
<protein>
    <submittedName>
        <fullName evidence="1">Uncharacterized protein</fullName>
    </submittedName>
</protein>
<evidence type="ECO:0000313" key="1">
    <source>
        <dbReference type="EMBL" id="MDV6375655.1"/>
    </source>
</evidence>
<accession>A0ABU4DTA3</accession>
<sequence>MSTRPTPNIKMYPEDTACRHDRFCSEMTVYNSISDAFVAWDAHEKMLEEKRRERRNRAVREG</sequence>
<keyword evidence="2" id="KW-1185">Reference proteome</keyword>
<organism evidence="1 2">
    <name type="scientific">Deinococcus arenicola</name>
    <dbReference type="NCBI Taxonomy" id="2994950"/>
    <lineage>
        <taxon>Bacteria</taxon>
        <taxon>Thermotogati</taxon>
        <taxon>Deinococcota</taxon>
        <taxon>Deinococci</taxon>
        <taxon>Deinococcales</taxon>
        <taxon>Deinococcaceae</taxon>
        <taxon>Deinococcus</taxon>
    </lineage>
</organism>
<name>A0ABU4DTA3_9DEIO</name>
<dbReference type="Proteomes" id="UP001276150">
    <property type="component" value="Unassembled WGS sequence"/>
</dbReference>
<reference evidence="1 2" key="1">
    <citation type="submission" date="2022-11" db="EMBL/GenBank/DDBJ databases">
        <title>Deinococcus ZS9-10, Low Temperature and Draught-tolerating, UV-resistant Bacteria from Continental Antarctica.</title>
        <authorList>
            <person name="Cheng L."/>
        </authorList>
    </citation>
    <scope>NUCLEOTIDE SEQUENCE [LARGE SCALE GENOMIC DNA]</scope>
    <source>
        <strain evidence="1 2">ZS9-10</strain>
    </source>
</reference>
<gene>
    <name evidence="1" type="ORF">ORD21_13730</name>
</gene>
<dbReference type="EMBL" id="JAPMIV010000032">
    <property type="protein sequence ID" value="MDV6375655.1"/>
    <property type="molecule type" value="Genomic_DNA"/>
</dbReference>
<proteinExistence type="predicted"/>
<comment type="caution">
    <text evidence="1">The sequence shown here is derived from an EMBL/GenBank/DDBJ whole genome shotgun (WGS) entry which is preliminary data.</text>
</comment>
<dbReference type="RefSeq" id="WP_317640999.1">
    <property type="nucleotide sequence ID" value="NZ_JAPMIV010000032.1"/>
</dbReference>